<gene>
    <name evidence="1" type="ORF">ATOP_10430</name>
</gene>
<name>A0AAV5B2U6_9ACTN</name>
<dbReference type="Proteomes" id="UP001055025">
    <property type="component" value="Unassembled WGS sequence"/>
</dbReference>
<reference evidence="1" key="1">
    <citation type="journal article" date="2022" name="Int. J. Syst. Evol. Microbiol.">
        <title>Granulimonas faecalis gen. nov., sp. nov., and Leptogranulimonas caecicola gen. nov., sp. nov., novel lactate-producing Atopobiaceae bacteria isolated from mouse intestines, and an emended description of the family Atopobiaceae.</title>
        <authorList>
            <person name="Morinaga K."/>
            <person name="Kusada H."/>
            <person name="Sakamoto S."/>
            <person name="Murakami T."/>
            <person name="Toyoda A."/>
            <person name="Mori H."/>
            <person name="Meng X.Y."/>
            <person name="Takashino M."/>
            <person name="Murotomi K."/>
            <person name="Tamaki H."/>
        </authorList>
    </citation>
    <scope>NUCLEOTIDE SEQUENCE</scope>
    <source>
        <strain evidence="1">OPF53</strain>
    </source>
</reference>
<dbReference type="RefSeq" id="WP_251173246.1">
    <property type="nucleotide sequence ID" value="NZ_BQKC01000001.1"/>
</dbReference>
<proteinExistence type="predicted"/>
<evidence type="ECO:0000313" key="2">
    <source>
        <dbReference type="Proteomes" id="UP001055025"/>
    </source>
</evidence>
<comment type="caution">
    <text evidence="1">The sequence shown here is derived from an EMBL/GenBank/DDBJ whole genome shotgun (WGS) entry which is preliminary data.</text>
</comment>
<evidence type="ECO:0008006" key="3">
    <source>
        <dbReference type="Google" id="ProtNLM"/>
    </source>
</evidence>
<keyword evidence="2" id="KW-1185">Reference proteome</keyword>
<evidence type="ECO:0000313" key="1">
    <source>
        <dbReference type="EMBL" id="GJM55388.1"/>
    </source>
</evidence>
<accession>A0AAV5B2U6</accession>
<dbReference type="EMBL" id="BQKC01000001">
    <property type="protein sequence ID" value="GJM55388.1"/>
    <property type="molecule type" value="Genomic_DNA"/>
</dbReference>
<dbReference type="AlphaFoldDB" id="A0AAV5B2U6"/>
<organism evidence="1 2">
    <name type="scientific">Granulimonas faecalis</name>
    <dbReference type="NCBI Taxonomy" id="2894155"/>
    <lineage>
        <taxon>Bacteria</taxon>
        <taxon>Bacillati</taxon>
        <taxon>Actinomycetota</taxon>
        <taxon>Coriobacteriia</taxon>
        <taxon>Coriobacteriales</taxon>
        <taxon>Kribbibacteriaceae</taxon>
        <taxon>Granulimonas</taxon>
    </lineage>
</organism>
<protein>
    <recommendedName>
        <fullName evidence="3">XRE family transcriptional regulator</fullName>
    </recommendedName>
</protein>
<sequence length="130" mass="14390">MTKLAGISLEKALARPFSQETLVSWLKSTLESRRCTRIEAIRASKLNSTFGYQIIAGSRHASRDKLLQLAFGLELSPEEASHMLVLGGHAPLMADNRRDTVIAWCLANGRGLEETDDILWNHGESTVADR</sequence>